<gene>
    <name evidence="1" type="ORF">B296_00050681</name>
</gene>
<dbReference type="EMBL" id="AMZH03018962">
    <property type="protein sequence ID" value="RRT40970.1"/>
    <property type="molecule type" value="Genomic_DNA"/>
</dbReference>
<dbReference type="AlphaFoldDB" id="A0A426XNE3"/>
<dbReference type="Proteomes" id="UP000287651">
    <property type="component" value="Unassembled WGS sequence"/>
</dbReference>
<sequence>MVTALLVGLVICSTRCRVCRIIIVAIGATSFPMIPGGSYGSRRRCCLTGSRVTCTARYRGPRLWRPKKGPRLFIRRHRYQPLSLRLTCSTVARRRLWRVGAERGMWIPAVILLVVAGTVNAAHLAAAGPFPAKLNLERALPTRGVGVELLKARDRARHGRSLLGASFTPAGVVDFPVDGSSNPFTVGYSYSCGFGAEFDVSGTEFRLLLWFC</sequence>
<protein>
    <submittedName>
        <fullName evidence="1">Uncharacterized protein</fullName>
    </submittedName>
</protein>
<accession>A0A426XNE3</accession>
<proteinExistence type="predicted"/>
<comment type="caution">
    <text evidence="1">The sequence shown here is derived from an EMBL/GenBank/DDBJ whole genome shotgun (WGS) entry which is preliminary data.</text>
</comment>
<name>A0A426XNE3_ENSVE</name>
<reference evidence="1 2" key="1">
    <citation type="journal article" date="2014" name="Agronomy (Basel)">
        <title>A Draft Genome Sequence for Ensete ventricosum, the Drought-Tolerant Tree Against Hunger.</title>
        <authorList>
            <person name="Harrison J."/>
            <person name="Moore K.A."/>
            <person name="Paszkiewicz K."/>
            <person name="Jones T."/>
            <person name="Grant M."/>
            <person name="Ambacheew D."/>
            <person name="Muzemil S."/>
            <person name="Studholme D.J."/>
        </authorList>
    </citation>
    <scope>NUCLEOTIDE SEQUENCE [LARGE SCALE GENOMIC DNA]</scope>
</reference>
<organism evidence="1 2">
    <name type="scientific">Ensete ventricosum</name>
    <name type="common">Abyssinian banana</name>
    <name type="synonym">Musa ensete</name>
    <dbReference type="NCBI Taxonomy" id="4639"/>
    <lineage>
        <taxon>Eukaryota</taxon>
        <taxon>Viridiplantae</taxon>
        <taxon>Streptophyta</taxon>
        <taxon>Embryophyta</taxon>
        <taxon>Tracheophyta</taxon>
        <taxon>Spermatophyta</taxon>
        <taxon>Magnoliopsida</taxon>
        <taxon>Liliopsida</taxon>
        <taxon>Zingiberales</taxon>
        <taxon>Musaceae</taxon>
        <taxon>Ensete</taxon>
    </lineage>
</organism>
<evidence type="ECO:0000313" key="2">
    <source>
        <dbReference type="Proteomes" id="UP000287651"/>
    </source>
</evidence>
<evidence type="ECO:0000313" key="1">
    <source>
        <dbReference type="EMBL" id="RRT40970.1"/>
    </source>
</evidence>